<dbReference type="SMART" id="SM01340">
    <property type="entry name" value="DNA_mis_repair"/>
    <property type="match status" value="1"/>
</dbReference>
<dbReference type="RefSeq" id="WP_014016462.1">
    <property type="nucleotide sequence ID" value="NC_015873.1"/>
</dbReference>
<dbReference type="Proteomes" id="UP000010111">
    <property type="component" value="Chromosome"/>
</dbReference>
<dbReference type="GO" id="GO:0030983">
    <property type="term" value="F:mismatched DNA binding"/>
    <property type="evidence" value="ECO:0007669"/>
    <property type="project" value="InterPro"/>
</dbReference>
<dbReference type="PANTHER" id="PTHR10073:SF12">
    <property type="entry name" value="DNA MISMATCH REPAIR PROTEIN MLH1"/>
    <property type="match status" value="1"/>
</dbReference>
<dbReference type="Pfam" id="PF08676">
    <property type="entry name" value="MutL_C"/>
    <property type="match status" value="1"/>
</dbReference>
<dbReference type="GO" id="GO:0006298">
    <property type="term" value="P:mismatch repair"/>
    <property type="evidence" value="ECO:0007669"/>
    <property type="project" value="UniProtKB-UniRule"/>
</dbReference>
<dbReference type="CDD" id="cd16926">
    <property type="entry name" value="HATPase_MutL-MLH-PMS-like"/>
    <property type="match status" value="1"/>
</dbReference>
<dbReference type="InterPro" id="IPR014721">
    <property type="entry name" value="Ribsml_uS5_D2-typ_fold_subgr"/>
</dbReference>
<dbReference type="InterPro" id="IPR036890">
    <property type="entry name" value="HATPase_C_sf"/>
</dbReference>
<sequence length="731" mass="78392">MSSIIHVLDEATRNKIAAGEVVERPASCIKELVENAIDAGAHAIEVEIADGGQSYMRVTDDGCGMSPEDAHKCIIRHGTSKISSVEDIFAITSLGFRGEAVPSIAAVSHMQITTRQADDDFATHLILDGGEITAEDQAGAPVGTTMEVSDLFYNTPARRKFLKSERTESSKISEMVTKLALANPAIAFTFTNNGRTTMKTGGTGDLRETIANIYGANVARDVFAISADQDGISLEGYVGKPSVLKSNRNWQTCIVNHRIVHNPLMFKAIDNAYHAMLPKSGYPFAMLHLHVDPATIDVNVHPAKTEIKFSDEQAVYRAIYHSIVTALVAQEKPEAIAKTIGVDVGAVPKGGPQEKATSVGAVPKGGPQEKATSQSATRTAPLSGEPLVWGARPQEGGKTTTVGAVPKGGPQWEKATSVGAVPEGGPQRTAPAGPQEKTTSQSAARTAPAGLSVWAAGLNPPADGPDRAQKGLSGEPLADGPNRAQKGLLGEPPAWGARQERGGADQPSLFSQALAQHGQGGPSEATSVVSEAGAPKIVFDGDDDVFIPLGEVADCFIIAKKGQDLYIVDQHAAHERIRYDTFCKRVERMPSQQLLTPEFVDVDSDDMTLLLERQDVFNDLGYTYSEAGPTTLRVEEVPCDLQTSDIADSLKDICLLLHDQKEPDKAMVRHRSLAYLSCHGAVKAGDSLNIRQMKQLLDDLFHTEKPYVCPHGRPTIIRFTPKELAHLFKRT</sequence>
<proteinExistence type="inferred from homology"/>
<dbReference type="GO" id="GO:0032300">
    <property type="term" value="C:mismatch repair complex"/>
    <property type="evidence" value="ECO:0007669"/>
    <property type="project" value="InterPro"/>
</dbReference>
<dbReference type="AlphaFoldDB" id="G0VQN2"/>
<dbReference type="PANTHER" id="PTHR10073">
    <property type="entry name" value="DNA MISMATCH REPAIR PROTEIN MLH, PMS, MUTL"/>
    <property type="match status" value="1"/>
</dbReference>
<dbReference type="Pfam" id="PF13589">
    <property type="entry name" value="HATPase_c_3"/>
    <property type="match status" value="1"/>
</dbReference>
<dbReference type="SMART" id="SM00853">
    <property type="entry name" value="MutL_C"/>
    <property type="match status" value="1"/>
</dbReference>
<dbReference type="SUPFAM" id="SSF55874">
    <property type="entry name" value="ATPase domain of HSP90 chaperone/DNA topoisomerase II/histidine kinase"/>
    <property type="match status" value="1"/>
</dbReference>
<reference evidence="8 9" key="1">
    <citation type="journal article" date="2011" name="J. Bacteriol.">
        <title>Genome Sequence of the Ruminal Bacterium Megasphaera elsdenii.</title>
        <authorList>
            <person name="Marx H."/>
            <person name="Graf A.B."/>
            <person name="Tatto N."/>
            <person name="Thallinger G.G."/>
            <person name="Mattanovich D."/>
            <person name="Sauer M."/>
        </authorList>
    </citation>
    <scope>NUCLEOTIDE SEQUENCE [LARGE SCALE GENOMIC DNA]</scope>
    <source>
        <strain evidence="8 9">DSM 20460</strain>
    </source>
</reference>
<feature type="domain" description="MutL C-terminal dimerisation" evidence="6">
    <location>
        <begin position="548"/>
        <end position="688"/>
    </location>
</feature>
<dbReference type="HOGENOM" id="CLU_004131_4_2_9"/>
<evidence type="ECO:0000313" key="9">
    <source>
        <dbReference type="Proteomes" id="UP000010111"/>
    </source>
</evidence>
<name>G0VQN2_MEGEL</name>
<evidence type="ECO:0000256" key="1">
    <source>
        <dbReference type="ARBA" id="ARBA00006082"/>
    </source>
</evidence>
<dbReference type="CDD" id="cd00782">
    <property type="entry name" value="MutL_Trans"/>
    <property type="match status" value="1"/>
</dbReference>
<dbReference type="InterPro" id="IPR002099">
    <property type="entry name" value="MutL/Mlh/PMS"/>
</dbReference>
<dbReference type="InterPro" id="IPR014790">
    <property type="entry name" value="MutL_C"/>
</dbReference>
<dbReference type="Gene3D" id="3.30.230.10">
    <property type="match status" value="1"/>
</dbReference>
<gene>
    <name evidence="4" type="primary">mutL</name>
    <name evidence="8" type="ORF">MELS_1511</name>
</gene>
<accession>G0VQN2</accession>
<keyword evidence="2 4" id="KW-0227">DNA damage</keyword>
<dbReference type="Gene3D" id="3.30.565.10">
    <property type="entry name" value="Histidine kinase-like ATPase, C-terminal domain"/>
    <property type="match status" value="1"/>
</dbReference>
<dbReference type="InterPro" id="IPR013507">
    <property type="entry name" value="DNA_mismatch_S5_2-like"/>
</dbReference>
<dbReference type="InterPro" id="IPR038973">
    <property type="entry name" value="MutL/Mlh/Pms-like"/>
</dbReference>
<feature type="domain" description="DNA mismatch repair protein S5" evidence="7">
    <location>
        <begin position="210"/>
        <end position="328"/>
    </location>
</feature>
<dbReference type="FunFam" id="3.30.565.10:FF:000003">
    <property type="entry name" value="DNA mismatch repair endonuclease MutL"/>
    <property type="match status" value="1"/>
</dbReference>
<dbReference type="InterPro" id="IPR020568">
    <property type="entry name" value="Ribosomal_Su5_D2-typ_SF"/>
</dbReference>
<dbReference type="GO" id="GO:0016887">
    <property type="term" value="F:ATP hydrolysis activity"/>
    <property type="evidence" value="ECO:0007669"/>
    <property type="project" value="InterPro"/>
</dbReference>
<comment type="similarity">
    <text evidence="1 4">Belongs to the DNA mismatch repair MutL/HexB family.</text>
</comment>
<dbReference type="NCBIfam" id="TIGR00585">
    <property type="entry name" value="mutl"/>
    <property type="match status" value="1"/>
</dbReference>
<dbReference type="KEGG" id="med:MELS_1511"/>
<dbReference type="HAMAP" id="MF_00149">
    <property type="entry name" value="DNA_mis_repair"/>
    <property type="match status" value="1"/>
</dbReference>
<dbReference type="GO" id="GO:0140664">
    <property type="term" value="F:ATP-dependent DNA damage sensor activity"/>
    <property type="evidence" value="ECO:0007669"/>
    <property type="project" value="InterPro"/>
</dbReference>
<dbReference type="eggNOG" id="COG0323">
    <property type="taxonomic scope" value="Bacteria"/>
</dbReference>
<dbReference type="SUPFAM" id="SSF54211">
    <property type="entry name" value="Ribosomal protein S5 domain 2-like"/>
    <property type="match status" value="1"/>
</dbReference>
<dbReference type="InterPro" id="IPR037198">
    <property type="entry name" value="MutL_C_sf"/>
</dbReference>
<evidence type="ECO:0000313" key="8">
    <source>
        <dbReference type="EMBL" id="CCC73732.1"/>
    </source>
</evidence>
<dbReference type="InterPro" id="IPR042120">
    <property type="entry name" value="MutL_C_dimsub"/>
</dbReference>
<dbReference type="EMBL" id="HE576794">
    <property type="protein sequence ID" value="CCC73732.1"/>
    <property type="molecule type" value="Genomic_DNA"/>
</dbReference>
<dbReference type="InterPro" id="IPR042121">
    <property type="entry name" value="MutL_C_regsub"/>
</dbReference>
<dbReference type="Gene3D" id="3.30.1540.20">
    <property type="entry name" value="MutL, C-terminal domain, dimerisation subdomain"/>
    <property type="match status" value="1"/>
</dbReference>
<feature type="region of interest" description="Disordered" evidence="5">
    <location>
        <begin position="347"/>
        <end position="505"/>
    </location>
</feature>
<comment type="function">
    <text evidence="4">This protein is involved in the repair of mismatches in DNA. It is required for dam-dependent methyl-directed DNA mismatch repair. May act as a 'molecular matchmaker', a protein that promotes the formation of a stable complex between two or more DNA-binding proteins in an ATP-dependent manner without itself being part of a final effector complex.</text>
</comment>
<dbReference type="Pfam" id="PF01119">
    <property type="entry name" value="DNA_mis_repair"/>
    <property type="match status" value="1"/>
</dbReference>
<dbReference type="SUPFAM" id="SSF118116">
    <property type="entry name" value="DNA mismatch repair protein MutL"/>
    <property type="match status" value="1"/>
</dbReference>
<keyword evidence="9" id="KW-1185">Reference proteome</keyword>
<evidence type="ECO:0000256" key="3">
    <source>
        <dbReference type="ARBA" id="ARBA00023204"/>
    </source>
</evidence>
<dbReference type="InterPro" id="IPR020667">
    <property type="entry name" value="DNA_mismatch_repair_MutL"/>
</dbReference>
<keyword evidence="3 4" id="KW-0234">DNA repair</keyword>
<dbReference type="GO" id="GO:0005524">
    <property type="term" value="F:ATP binding"/>
    <property type="evidence" value="ECO:0007669"/>
    <property type="project" value="InterPro"/>
</dbReference>
<evidence type="ECO:0000256" key="4">
    <source>
        <dbReference type="HAMAP-Rule" id="MF_00149"/>
    </source>
</evidence>
<evidence type="ECO:0000259" key="6">
    <source>
        <dbReference type="SMART" id="SM00853"/>
    </source>
</evidence>
<dbReference type="Gene3D" id="3.30.1370.100">
    <property type="entry name" value="MutL, C-terminal domain, regulatory subdomain"/>
    <property type="match status" value="1"/>
</dbReference>
<feature type="compositionally biased region" description="Polar residues" evidence="5">
    <location>
        <begin position="370"/>
        <end position="380"/>
    </location>
</feature>
<protein>
    <recommendedName>
        <fullName evidence="4">DNA mismatch repair protein MutL</fullName>
    </recommendedName>
</protein>
<evidence type="ECO:0000256" key="5">
    <source>
        <dbReference type="SAM" id="MobiDB-lite"/>
    </source>
</evidence>
<evidence type="ECO:0000259" key="7">
    <source>
        <dbReference type="SMART" id="SM01340"/>
    </source>
</evidence>
<dbReference type="STRING" id="1064535.MELS_1511"/>
<evidence type="ECO:0000256" key="2">
    <source>
        <dbReference type="ARBA" id="ARBA00022763"/>
    </source>
</evidence>
<organism evidence="8 9">
    <name type="scientific">Megasphaera elsdenii DSM 20460</name>
    <dbReference type="NCBI Taxonomy" id="1064535"/>
    <lineage>
        <taxon>Bacteria</taxon>
        <taxon>Bacillati</taxon>
        <taxon>Bacillota</taxon>
        <taxon>Negativicutes</taxon>
        <taxon>Veillonellales</taxon>
        <taxon>Veillonellaceae</taxon>
        <taxon>Megasphaera</taxon>
    </lineage>
</organism>